<feature type="transmembrane region" description="Helical" evidence="14">
    <location>
        <begin position="149"/>
        <end position="171"/>
    </location>
</feature>
<dbReference type="GO" id="GO:0004222">
    <property type="term" value="F:metalloendopeptidase activity"/>
    <property type="evidence" value="ECO:0007669"/>
    <property type="project" value="InterPro"/>
</dbReference>
<evidence type="ECO:0000256" key="8">
    <source>
        <dbReference type="ARBA" id="ARBA00022989"/>
    </source>
</evidence>
<comment type="similarity">
    <text evidence="13">Belongs to the peptidase M48 family.</text>
</comment>
<feature type="transmembrane region" description="Helical" evidence="14">
    <location>
        <begin position="332"/>
        <end position="356"/>
    </location>
</feature>
<dbReference type="InterPro" id="IPR032456">
    <property type="entry name" value="Peptidase_M48_N"/>
</dbReference>
<protein>
    <submittedName>
        <fullName evidence="17">Peptidase M48</fullName>
    </submittedName>
</protein>
<dbReference type="EMBL" id="DOEK01000005">
    <property type="protein sequence ID" value="HBP28449.1"/>
    <property type="molecule type" value="Genomic_DNA"/>
</dbReference>
<comment type="subcellular location">
    <subcellularLocation>
        <location evidence="1">Endoplasmic reticulum membrane</location>
        <topology evidence="1">Multi-pass membrane protein</topology>
    </subcellularLocation>
</comment>
<evidence type="ECO:0000259" key="15">
    <source>
        <dbReference type="Pfam" id="PF01435"/>
    </source>
</evidence>
<keyword evidence="5 13" id="KW-0378">Hydrolase</keyword>
<name>A0A356LC99_9BURK</name>
<feature type="transmembrane region" description="Helical" evidence="14">
    <location>
        <begin position="293"/>
        <end position="312"/>
    </location>
</feature>
<comment type="cofactor">
    <cofactor evidence="12 13">
        <name>Zn(2+)</name>
        <dbReference type="ChEBI" id="CHEBI:29105"/>
    </cofactor>
    <text evidence="12 13">Binds 1 zinc ion per subunit.</text>
</comment>
<keyword evidence="9 13" id="KW-0482">Metalloprotease</keyword>
<evidence type="ECO:0000256" key="11">
    <source>
        <dbReference type="PIRSR" id="PIRSR627057-1"/>
    </source>
</evidence>
<dbReference type="Pfam" id="PF01435">
    <property type="entry name" value="Peptidase_M48"/>
    <property type="match status" value="1"/>
</dbReference>
<evidence type="ECO:0000259" key="16">
    <source>
        <dbReference type="Pfam" id="PF16491"/>
    </source>
</evidence>
<feature type="transmembrane region" description="Helical" evidence="14">
    <location>
        <begin position="6"/>
        <end position="26"/>
    </location>
</feature>
<proteinExistence type="inferred from homology"/>
<dbReference type="Proteomes" id="UP000264036">
    <property type="component" value="Unassembled WGS sequence"/>
</dbReference>
<dbReference type="InterPro" id="IPR027057">
    <property type="entry name" value="CAXX_Prtase_1"/>
</dbReference>
<feature type="binding site" evidence="12">
    <location>
        <position position="361"/>
    </location>
    <ligand>
        <name>Zn(2+)</name>
        <dbReference type="ChEBI" id="CHEBI:29105"/>
        <note>catalytic</note>
    </ligand>
</feature>
<feature type="binding site" evidence="12">
    <location>
        <position position="283"/>
    </location>
    <ligand>
        <name>Zn(2+)</name>
        <dbReference type="ChEBI" id="CHEBI:29105"/>
        <note>catalytic</note>
    </ligand>
</feature>
<dbReference type="Pfam" id="PF16491">
    <property type="entry name" value="Peptidase_M48_N"/>
    <property type="match status" value="1"/>
</dbReference>
<feature type="active site" description="Proton donor" evidence="11">
    <location>
        <position position="365"/>
    </location>
</feature>
<dbReference type="PANTHER" id="PTHR10120">
    <property type="entry name" value="CAAX PRENYL PROTEASE 1"/>
    <property type="match status" value="1"/>
</dbReference>
<feature type="domain" description="Peptidase M48" evidence="15">
    <location>
        <begin position="209"/>
        <end position="418"/>
    </location>
</feature>
<evidence type="ECO:0000313" key="18">
    <source>
        <dbReference type="Proteomes" id="UP000264036"/>
    </source>
</evidence>
<dbReference type="AlphaFoldDB" id="A0A356LC99"/>
<evidence type="ECO:0000256" key="13">
    <source>
        <dbReference type="RuleBase" id="RU003983"/>
    </source>
</evidence>
<feature type="transmembrane region" description="Helical" evidence="14">
    <location>
        <begin position="105"/>
        <end position="128"/>
    </location>
</feature>
<comment type="caution">
    <text evidence="17">The sequence shown here is derived from an EMBL/GenBank/DDBJ whole genome shotgun (WGS) entry which is preliminary data.</text>
</comment>
<gene>
    <name evidence="17" type="ORF">DD666_03410</name>
</gene>
<keyword evidence="2 13" id="KW-0645">Protease</keyword>
<dbReference type="GO" id="GO:0071586">
    <property type="term" value="P:CAAX-box protein processing"/>
    <property type="evidence" value="ECO:0007669"/>
    <property type="project" value="InterPro"/>
</dbReference>
<dbReference type="GO" id="GO:0046872">
    <property type="term" value="F:metal ion binding"/>
    <property type="evidence" value="ECO:0007669"/>
    <property type="project" value="UniProtKB-KW"/>
</dbReference>
<evidence type="ECO:0000256" key="14">
    <source>
        <dbReference type="SAM" id="Phobius"/>
    </source>
</evidence>
<keyword evidence="7 12" id="KW-0862">Zinc</keyword>
<evidence type="ECO:0000256" key="4">
    <source>
        <dbReference type="ARBA" id="ARBA00022723"/>
    </source>
</evidence>
<dbReference type="FunFam" id="3.30.2010.10:FF:000002">
    <property type="entry name" value="CAAX prenyl protease"/>
    <property type="match status" value="1"/>
</dbReference>
<keyword evidence="6" id="KW-0256">Endoplasmic reticulum</keyword>
<keyword evidence="4 12" id="KW-0479">Metal-binding</keyword>
<dbReference type="CDD" id="cd07343">
    <property type="entry name" value="M48A_Zmpste24p_like"/>
    <property type="match status" value="1"/>
</dbReference>
<evidence type="ECO:0000256" key="6">
    <source>
        <dbReference type="ARBA" id="ARBA00022824"/>
    </source>
</evidence>
<feature type="domain" description="CAAX prenyl protease 1 N-terminal" evidence="16">
    <location>
        <begin position="28"/>
        <end position="206"/>
    </location>
</feature>
<feature type="binding site" evidence="12">
    <location>
        <position position="279"/>
    </location>
    <ligand>
        <name>Zn(2+)</name>
        <dbReference type="ChEBI" id="CHEBI:29105"/>
        <note>catalytic</note>
    </ligand>
</feature>
<keyword evidence="8 14" id="KW-1133">Transmembrane helix</keyword>
<feature type="active site" evidence="11">
    <location>
        <position position="280"/>
    </location>
</feature>
<dbReference type="InterPro" id="IPR001915">
    <property type="entry name" value="Peptidase_M48"/>
</dbReference>
<evidence type="ECO:0000256" key="10">
    <source>
        <dbReference type="ARBA" id="ARBA00023136"/>
    </source>
</evidence>
<keyword evidence="10 14" id="KW-0472">Membrane</keyword>
<dbReference type="Gene3D" id="3.30.2010.10">
    <property type="entry name" value="Metalloproteases ('zincins'), catalytic domain"/>
    <property type="match status" value="1"/>
</dbReference>
<feature type="transmembrane region" description="Helical" evidence="14">
    <location>
        <begin position="71"/>
        <end position="93"/>
    </location>
</feature>
<evidence type="ECO:0000256" key="9">
    <source>
        <dbReference type="ARBA" id="ARBA00023049"/>
    </source>
</evidence>
<evidence type="ECO:0000256" key="3">
    <source>
        <dbReference type="ARBA" id="ARBA00022692"/>
    </source>
</evidence>
<feature type="transmembrane region" description="Helical" evidence="14">
    <location>
        <begin position="177"/>
        <end position="200"/>
    </location>
</feature>
<evidence type="ECO:0000256" key="2">
    <source>
        <dbReference type="ARBA" id="ARBA00022670"/>
    </source>
</evidence>
<evidence type="ECO:0000313" key="17">
    <source>
        <dbReference type="EMBL" id="HBP28449.1"/>
    </source>
</evidence>
<evidence type="ECO:0000256" key="12">
    <source>
        <dbReference type="PIRSR" id="PIRSR627057-2"/>
    </source>
</evidence>
<sequence>MSPTPFTLLFVLFLLLETITHLWLASRQARHVTRHRAKVPDEFAEKIGLQSHQRAADYTVERMKLSVTRRVFDAMVLIGFTLLGGLQMINAFLINIIPNDFWRQILLLGSVLLISGALQLPFSLWKQFKLEQKFGFNRMTLGLFVSDTIKGMMVSVVLGLPLAAVTLWLMAASGPLWWLWAWMVWVAFNAFILFVFPTLIAPLFNKFTPLDNPELADRINNLAQRCHFALKGLFVMDGSKRSAHGNAYFTGFGKSRRIVFFDTLLGKLNPDEIEAVLAHELGHFSHKHVQKRMIFSFLLALVFFAVLGFLKNQIWFYQGLGVSPVINGSNDAMALLLFFMAMPVFTFFFAPIFSFFSRKDEFEADHYAHTQASSEALISALVKLYNDNASTLTPDPVHSAFYDSHPPASLRIRRLQELQATNG</sequence>
<reference evidence="17 18" key="1">
    <citation type="journal article" date="2018" name="Nat. Biotechnol.">
        <title>A standardized bacterial taxonomy based on genome phylogeny substantially revises the tree of life.</title>
        <authorList>
            <person name="Parks D.H."/>
            <person name="Chuvochina M."/>
            <person name="Waite D.W."/>
            <person name="Rinke C."/>
            <person name="Skarshewski A."/>
            <person name="Chaumeil P.A."/>
            <person name="Hugenholtz P."/>
        </authorList>
    </citation>
    <scope>NUCLEOTIDE SEQUENCE [LARGE SCALE GENOMIC DNA]</scope>
    <source>
        <strain evidence="17">UBA10707</strain>
    </source>
</reference>
<accession>A0A356LC99</accession>
<evidence type="ECO:0000256" key="5">
    <source>
        <dbReference type="ARBA" id="ARBA00022801"/>
    </source>
</evidence>
<evidence type="ECO:0000256" key="7">
    <source>
        <dbReference type="ARBA" id="ARBA00022833"/>
    </source>
</evidence>
<evidence type="ECO:0000256" key="1">
    <source>
        <dbReference type="ARBA" id="ARBA00004477"/>
    </source>
</evidence>
<keyword evidence="3 14" id="KW-0812">Transmembrane</keyword>
<organism evidence="17 18">
    <name type="scientific">Advenella kashmirensis</name>
    <dbReference type="NCBI Taxonomy" id="310575"/>
    <lineage>
        <taxon>Bacteria</taxon>
        <taxon>Pseudomonadati</taxon>
        <taxon>Pseudomonadota</taxon>
        <taxon>Betaproteobacteria</taxon>
        <taxon>Burkholderiales</taxon>
        <taxon>Alcaligenaceae</taxon>
    </lineage>
</organism>